<gene>
    <name evidence="4" type="primary">tti1</name>
    <name evidence="4" type="ORF">SOMG_04465</name>
</gene>
<feature type="region of interest" description="Disordered" evidence="1">
    <location>
        <begin position="1014"/>
        <end position="1110"/>
    </location>
</feature>
<keyword evidence="5" id="KW-1185">Reference proteome</keyword>
<dbReference type="PANTHER" id="PTHR18460:SF3">
    <property type="entry name" value="TELO2-INTERACTING PROTEIN 1 HOMOLOG"/>
    <property type="match status" value="1"/>
</dbReference>
<dbReference type="InterPro" id="IPR057566">
    <property type="entry name" value="TPR_TTI1_N"/>
</dbReference>
<evidence type="ECO:0000256" key="1">
    <source>
        <dbReference type="SAM" id="MobiDB-lite"/>
    </source>
</evidence>
<name>A0AAE9WFT7_9SCHI</name>
<dbReference type="Pfam" id="PF24173">
    <property type="entry name" value="TPR_TTI1_N"/>
    <property type="match status" value="1"/>
</dbReference>
<evidence type="ECO:0000313" key="5">
    <source>
        <dbReference type="Proteomes" id="UP001212411"/>
    </source>
</evidence>
<dbReference type="Proteomes" id="UP001212411">
    <property type="component" value="Chromosome 3"/>
</dbReference>
<dbReference type="SUPFAM" id="SSF48371">
    <property type="entry name" value="ARM repeat"/>
    <property type="match status" value="1"/>
</dbReference>
<dbReference type="PIRSF" id="PIRSF005250">
    <property type="entry name" value="UCP005250"/>
    <property type="match status" value="1"/>
</dbReference>
<sequence>MSQAQTIFSRIRGPFCKLSQYSLPLSSSASAIETENLKVALKEAKDALAQILNDPNQKLSPNLCDYLFFPVAPVLKSWSRVPSTGLEHALECILLIYNHGWKHIHNEILTLQLILLIMNIADGWKSPSDHSRQDAYVQETALEVLKDLIVDFRPRMEDQRQYLLFARCFSYTLDLFSKSNSSVRLQKATLECMDALLHLPVSLEVLTTFLPGIVSGLTKGLSPKGPCRYFQCVSRALQVLDYTLVTIVGDSVTKDLPEVKESLDSSSFIGVTKRTAAWKRASCQQISTAVKTILHHRSSQNLHLQTSLFHFCFSLFTNCLDSLKDCRIHLLETMLLLVNKKENPQLASTGIKMVSDYISSQNNTLVMENVLSYCLQSWSSTWSGVSNLASEDVKLEKLKQLRCLLTLSEQIPSVLQSTESLLGDILSQLSPNASGIETNYRKVLTSTSSGKNVIDGYFFGGNEMEQVIKYIVLQFADSPQAKYLLQSLFLKSTSVVNQPSLTALWAGLHIIKHTKFGNVKGLFLESYEQKSLEIIQDISQLNSFHGRNLKEEKQKKYFGILCTRACIAMDCISWIAAEQGKSFRPKLMSVFYPILEHLAFASPFVSTFAEACIESMVHNCEYASAAEMLRENIDYVINSVALKLNTLEITPQLPLVMAYVIKNDDGSGVQYIGDVIESIFTILDNYHGYTRLTEGLLGILYEIMKQQSVQSREKKRYLKGEASNEITEKEDQGLISKDIQKFLEACQQNPNYPSPPTEEVMGAEIKSTEDGQEGFKMHLEREAEKQSLEKGENEELMEQTKGEDDEKKGSTGMVKMVQQIAEKAQLFLSHQQITIRVQMIRLLGYACQVLVEDPDTFYPTIHTCWPLLITQLTTGEPVLTELALGSIAQMCTLAHEFMGSRIRKDLIPRLKTLVKENVLWEQASPFSTEHHLQRSIAYVGLACMESRQSLSVYLDFLDLVAPILRCLEKMAQTNREDKEFVESVWNAFSRQNADAVYYEREVVKHKQELLEPGSLKMGIQDKPKRRPLMYSGSGQDTLEPNEKASKPSLLEELRTQTTATTGHENQQGEEEAGENTGKEDSLPSLDHLLDGQLTEGPQSKKTKKPLISML</sequence>
<feature type="region of interest" description="Disordered" evidence="1">
    <location>
        <begin position="783"/>
        <end position="809"/>
    </location>
</feature>
<reference evidence="4 5" key="1">
    <citation type="journal article" date="2023" name="G3 (Bethesda)">
        <title>A high-quality reference genome for the fission yeast Schizosaccharomyces osmophilus.</title>
        <authorList>
            <person name="Jia G.S."/>
            <person name="Zhang W.C."/>
            <person name="Liang Y."/>
            <person name="Liu X.H."/>
            <person name="Rhind N."/>
            <person name="Pidoux A."/>
            <person name="Brysch-Herzberg M."/>
            <person name="Du L.L."/>
        </authorList>
    </citation>
    <scope>NUCLEOTIDE SEQUENCE [LARGE SCALE GENOMIC DNA]</scope>
    <source>
        <strain evidence="4 5">CBS 15793</strain>
    </source>
</reference>
<dbReference type="GO" id="GO:0005737">
    <property type="term" value="C:cytoplasm"/>
    <property type="evidence" value="ECO:0007669"/>
    <property type="project" value="TreeGrafter"/>
</dbReference>
<dbReference type="InterPro" id="IPR057567">
    <property type="entry name" value="TPR_TTI1_C"/>
</dbReference>
<dbReference type="InterPro" id="IPR052587">
    <property type="entry name" value="TELO2-interacting_protein_1"/>
</dbReference>
<feature type="compositionally biased region" description="Basic and acidic residues" evidence="1">
    <location>
        <begin position="1040"/>
        <end position="1054"/>
    </location>
</feature>
<dbReference type="RefSeq" id="XP_056039752.1">
    <property type="nucleotide sequence ID" value="XM_056183250.1"/>
</dbReference>
<dbReference type="EMBL" id="CP115613">
    <property type="protein sequence ID" value="WBW75509.1"/>
    <property type="molecule type" value="Genomic_DNA"/>
</dbReference>
<evidence type="ECO:0000259" key="3">
    <source>
        <dbReference type="Pfam" id="PF24181"/>
    </source>
</evidence>
<proteinExistence type="predicted"/>
<evidence type="ECO:0000259" key="2">
    <source>
        <dbReference type="Pfam" id="PF24173"/>
    </source>
</evidence>
<dbReference type="InterPro" id="IPR049362">
    <property type="entry name" value="TTI1_rpt"/>
</dbReference>
<dbReference type="AlphaFoldDB" id="A0AAE9WFT7"/>
<dbReference type="Pfam" id="PF21547">
    <property type="entry name" value="TTI1"/>
    <property type="match status" value="1"/>
</dbReference>
<accession>A0AAE9WFT7</accession>
<dbReference type="InterPro" id="IPR016024">
    <property type="entry name" value="ARM-type_fold"/>
</dbReference>
<feature type="domain" description="TTI1 N-terminal TPR" evidence="2">
    <location>
        <begin position="42"/>
        <end position="340"/>
    </location>
</feature>
<dbReference type="Pfam" id="PF24181">
    <property type="entry name" value="TPR_TTI1_C"/>
    <property type="match status" value="1"/>
</dbReference>
<dbReference type="InterPro" id="IPR016441">
    <property type="entry name" value="Tti1"/>
</dbReference>
<feature type="domain" description="TTI1 C-terminal TPR" evidence="3">
    <location>
        <begin position="725"/>
        <end position="935"/>
    </location>
</feature>
<evidence type="ECO:0000313" key="4">
    <source>
        <dbReference type="EMBL" id="WBW75509.1"/>
    </source>
</evidence>
<dbReference type="GeneID" id="80877939"/>
<dbReference type="PANTHER" id="PTHR18460">
    <property type="entry name" value="TEL2 INTERACTING PROTEIN 1 TTI1 FAMILY MEMBER"/>
    <property type="match status" value="1"/>
</dbReference>
<dbReference type="KEGG" id="som:SOMG_04465"/>
<protein>
    <submittedName>
        <fullName evidence="4">ASTRA complex subunit, Armadillo-type fold Tti1</fullName>
    </submittedName>
</protein>
<organism evidence="4 5">
    <name type="scientific">Schizosaccharomyces osmophilus</name>
    <dbReference type="NCBI Taxonomy" id="2545709"/>
    <lineage>
        <taxon>Eukaryota</taxon>
        <taxon>Fungi</taxon>
        <taxon>Dikarya</taxon>
        <taxon>Ascomycota</taxon>
        <taxon>Taphrinomycotina</taxon>
        <taxon>Schizosaccharomycetes</taxon>
        <taxon>Schizosaccharomycetales</taxon>
        <taxon>Schizosaccharomycetaceae</taxon>
        <taxon>Schizosaccharomyces</taxon>
    </lineage>
</organism>